<evidence type="ECO:0000256" key="4">
    <source>
        <dbReference type="ARBA" id="ARBA00022840"/>
    </source>
</evidence>
<evidence type="ECO:0000313" key="9">
    <source>
        <dbReference type="EMBL" id="KAH9326827.1"/>
    </source>
</evidence>
<evidence type="ECO:0000256" key="1">
    <source>
        <dbReference type="ARBA" id="ARBA00004123"/>
    </source>
</evidence>
<feature type="non-terminal residue" evidence="9">
    <location>
        <position position="1"/>
    </location>
</feature>
<dbReference type="GO" id="GO:0005849">
    <property type="term" value="C:mRNA cleavage factor complex"/>
    <property type="evidence" value="ECO:0007669"/>
    <property type="project" value="InterPro"/>
</dbReference>
<dbReference type="Pfam" id="PF16575">
    <property type="entry name" value="CLP1_P"/>
    <property type="match status" value="1"/>
</dbReference>
<name>A0AA38LMP6_TAXCH</name>
<evidence type="ECO:0000259" key="6">
    <source>
        <dbReference type="Pfam" id="PF06807"/>
    </source>
</evidence>
<evidence type="ECO:0000256" key="3">
    <source>
        <dbReference type="ARBA" id="ARBA00022741"/>
    </source>
</evidence>
<dbReference type="InterPro" id="IPR032324">
    <property type="entry name" value="Clp1_N"/>
</dbReference>
<dbReference type="Gene3D" id="2.60.120.1030">
    <property type="entry name" value="Clp1, DNA binding domain"/>
    <property type="match status" value="1"/>
</dbReference>
<feature type="domain" description="Clp1 P-loop" evidence="8">
    <location>
        <begin position="154"/>
        <end position="342"/>
    </location>
</feature>
<dbReference type="InterPro" id="IPR038239">
    <property type="entry name" value="Clp1_N_sf"/>
</dbReference>
<keyword evidence="2" id="KW-0507">mRNA processing</keyword>
<organism evidence="9 10">
    <name type="scientific">Taxus chinensis</name>
    <name type="common">Chinese yew</name>
    <name type="synonym">Taxus wallichiana var. chinensis</name>
    <dbReference type="NCBI Taxonomy" id="29808"/>
    <lineage>
        <taxon>Eukaryota</taxon>
        <taxon>Viridiplantae</taxon>
        <taxon>Streptophyta</taxon>
        <taxon>Embryophyta</taxon>
        <taxon>Tracheophyta</taxon>
        <taxon>Spermatophyta</taxon>
        <taxon>Pinopsida</taxon>
        <taxon>Pinidae</taxon>
        <taxon>Conifers II</taxon>
        <taxon>Cupressales</taxon>
        <taxon>Taxaceae</taxon>
        <taxon>Taxus</taxon>
    </lineage>
</organism>
<dbReference type="GO" id="GO:0031124">
    <property type="term" value="P:mRNA 3'-end processing"/>
    <property type="evidence" value="ECO:0007669"/>
    <property type="project" value="InterPro"/>
</dbReference>
<evidence type="ECO:0000256" key="2">
    <source>
        <dbReference type="ARBA" id="ARBA00022664"/>
    </source>
</evidence>
<feature type="domain" description="Clp1 C-terminal" evidence="6">
    <location>
        <begin position="347"/>
        <end position="429"/>
    </location>
</feature>
<dbReference type="PANTHER" id="PTHR12755">
    <property type="entry name" value="CLEAVAGE/POLYADENYLATION FACTOR IA SUBUNIT CLP1P"/>
    <property type="match status" value="1"/>
</dbReference>
<dbReference type="InterPro" id="IPR027417">
    <property type="entry name" value="P-loop_NTPase"/>
</dbReference>
<dbReference type="InterPro" id="IPR038238">
    <property type="entry name" value="Clp1_C_sf"/>
</dbReference>
<dbReference type="AlphaFoldDB" id="A0AA38LMP6"/>
<dbReference type="HAMAP" id="MF_03035">
    <property type="entry name" value="Clp1"/>
    <property type="match status" value="1"/>
</dbReference>
<dbReference type="Proteomes" id="UP000824469">
    <property type="component" value="Unassembled WGS sequence"/>
</dbReference>
<dbReference type="FunFam" id="2.60.120.1030:FF:000001">
    <property type="entry name" value="Protein CLP1 homolog 5"/>
    <property type="match status" value="1"/>
</dbReference>
<dbReference type="EMBL" id="JAHRHJ020000002">
    <property type="protein sequence ID" value="KAH9326827.1"/>
    <property type="molecule type" value="Genomic_DNA"/>
</dbReference>
<dbReference type="InterPro" id="IPR032319">
    <property type="entry name" value="CLP1_P"/>
</dbReference>
<dbReference type="Gene3D" id="3.40.50.300">
    <property type="entry name" value="P-loop containing nucleotide triphosphate hydrolases"/>
    <property type="match status" value="1"/>
</dbReference>
<reference evidence="9 10" key="1">
    <citation type="journal article" date="2021" name="Nat. Plants">
        <title>The Taxus genome provides insights into paclitaxel biosynthesis.</title>
        <authorList>
            <person name="Xiong X."/>
            <person name="Gou J."/>
            <person name="Liao Q."/>
            <person name="Li Y."/>
            <person name="Zhou Q."/>
            <person name="Bi G."/>
            <person name="Li C."/>
            <person name="Du R."/>
            <person name="Wang X."/>
            <person name="Sun T."/>
            <person name="Guo L."/>
            <person name="Liang H."/>
            <person name="Lu P."/>
            <person name="Wu Y."/>
            <person name="Zhang Z."/>
            <person name="Ro D.K."/>
            <person name="Shang Y."/>
            <person name="Huang S."/>
            <person name="Yan J."/>
        </authorList>
    </citation>
    <scope>NUCLEOTIDE SEQUENCE [LARGE SCALE GENOMIC DNA]</scope>
    <source>
        <strain evidence="9">Ta-2019</strain>
    </source>
</reference>
<protein>
    <recommendedName>
        <fullName evidence="11">Protein CLP1 homolog</fullName>
    </recommendedName>
</protein>
<dbReference type="InterPro" id="IPR045116">
    <property type="entry name" value="Clp1/Grc3"/>
</dbReference>
<gene>
    <name evidence="9" type="ORF">KI387_007005</name>
</gene>
<dbReference type="OMA" id="VQYVNCH"/>
<dbReference type="Pfam" id="PF06807">
    <property type="entry name" value="Clp1"/>
    <property type="match status" value="1"/>
</dbReference>
<dbReference type="SUPFAM" id="SSF52540">
    <property type="entry name" value="P-loop containing nucleoside triphosphate hydrolases"/>
    <property type="match status" value="1"/>
</dbReference>
<evidence type="ECO:0008006" key="11">
    <source>
        <dbReference type="Google" id="ProtNLM"/>
    </source>
</evidence>
<feature type="non-terminal residue" evidence="9">
    <location>
        <position position="430"/>
    </location>
</feature>
<comment type="subcellular location">
    <subcellularLocation>
        <location evidence="1">Nucleus</location>
    </subcellularLocation>
</comment>
<keyword evidence="10" id="KW-1185">Reference proteome</keyword>
<dbReference type="GO" id="GO:0006388">
    <property type="term" value="P:tRNA splicing, via endonucleolytic cleavage and ligation"/>
    <property type="evidence" value="ECO:0007669"/>
    <property type="project" value="TreeGrafter"/>
</dbReference>
<dbReference type="GO" id="GO:0005524">
    <property type="term" value="F:ATP binding"/>
    <property type="evidence" value="ECO:0007669"/>
    <property type="project" value="UniProtKB-KW"/>
</dbReference>
<keyword evidence="5" id="KW-0539">Nucleus</keyword>
<feature type="domain" description="Clp1 N-terminal" evidence="7">
    <location>
        <begin position="43"/>
        <end position="134"/>
    </location>
</feature>
<sequence length="430" mass="47060">VVSGLLPLVLVFARTIITFVEVWKNIKQSMSTVSGAPAVKTFTLSKESELRIEVNLDAPLRLQLTSGTAEIFGTELPPQYWLTFPPAHKFAIFTWNGATVEVDGTAEVAYVADETPMVSYVNVHAVLERRRARAKENSMSGHSDSQGPRVIVVGPTDSGKSSLSKMLLSWAARLSWKPTFVDLDIGQGSISIPGSIAATPIEMPIDPVEGIPLEMPIVYFFGHNQPGVNPGLYRILVKELARTLELQFAANADARAAGMVMNTMGWVEGLGYELILHAIDTFRVDVVLVLGQEKLYSMLKDMLKEKPNLDIVKLHKSGGVVSRNPKFRSRMRVCRTREYFYGITNDLSPHASVASFNDLLIYRIGGGPQAPRSALPIGAEPSADPNRVVQVTINSDLLHAVLAVSYAKDPDQLLTSNVAGFIYITDVDIQ</sequence>
<comment type="caution">
    <text evidence="9">The sequence shown here is derived from an EMBL/GenBank/DDBJ whole genome shotgun (WGS) entry which is preliminary data.</text>
</comment>
<dbReference type="InterPro" id="IPR010655">
    <property type="entry name" value="Clp1_C"/>
</dbReference>
<dbReference type="Gene3D" id="2.40.30.330">
    <property type="entry name" value="Pre-mRNA cleavage complex subunit Clp1, C-terminal domain"/>
    <property type="match status" value="1"/>
</dbReference>
<accession>A0AA38LMP6</accession>
<evidence type="ECO:0000259" key="8">
    <source>
        <dbReference type="Pfam" id="PF16575"/>
    </source>
</evidence>
<keyword evidence="3" id="KW-0547">Nucleotide-binding</keyword>
<dbReference type="PANTHER" id="PTHR12755:SF6">
    <property type="entry name" value="POLYRIBONUCLEOTIDE 5'-HYDROXYL-KINASE CLP1"/>
    <property type="match status" value="1"/>
</dbReference>
<evidence type="ECO:0000259" key="7">
    <source>
        <dbReference type="Pfam" id="PF16573"/>
    </source>
</evidence>
<evidence type="ECO:0000313" key="10">
    <source>
        <dbReference type="Proteomes" id="UP000824469"/>
    </source>
</evidence>
<keyword evidence="4" id="KW-0067">ATP-binding</keyword>
<dbReference type="FunFam" id="2.40.30.330:FF:000002">
    <property type="entry name" value="Protein CLP1 homolog"/>
    <property type="match status" value="1"/>
</dbReference>
<dbReference type="InterPro" id="IPR028606">
    <property type="entry name" value="Clp1"/>
</dbReference>
<evidence type="ECO:0000256" key="5">
    <source>
        <dbReference type="ARBA" id="ARBA00023242"/>
    </source>
</evidence>
<dbReference type="FunFam" id="3.40.50.300:FF:001231">
    <property type="entry name" value="Protein CLP1 homolog"/>
    <property type="match status" value="1"/>
</dbReference>
<proteinExistence type="inferred from homology"/>
<dbReference type="GO" id="GO:0051731">
    <property type="term" value="F:polynucleotide 5'-hydroxyl-kinase activity"/>
    <property type="evidence" value="ECO:0007669"/>
    <property type="project" value="InterPro"/>
</dbReference>
<dbReference type="Pfam" id="PF16573">
    <property type="entry name" value="CLP1_N"/>
    <property type="match status" value="1"/>
</dbReference>